<dbReference type="EMBL" id="JAACJJ010000057">
    <property type="protein sequence ID" value="KAF5310585.1"/>
    <property type="molecule type" value="Genomic_DNA"/>
</dbReference>
<comment type="caution">
    <text evidence="6">The sequence shown here is derived from an EMBL/GenBank/DDBJ whole genome shotgun (WGS) entry which is preliminary data.</text>
</comment>
<evidence type="ECO:0000256" key="4">
    <source>
        <dbReference type="PROSITE-ProRule" id="PRU00134"/>
    </source>
</evidence>
<keyword evidence="2 4" id="KW-0863">Zinc-finger</keyword>
<dbReference type="PROSITE" id="PS01360">
    <property type="entry name" value="ZF_MYND_1"/>
    <property type="match status" value="1"/>
</dbReference>
<proteinExistence type="predicted"/>
<name>A0A8H5ESB3_9AGAR</name>
<accession>A0A8H5ESB3</accession>
<dbReference type="PROSITE" id="PS50865">
    <property type="entry name" value="ZF_MYND_2"/>
    <property type="match status" value="1"/>
</dbReference>
<dbReference type="SUPFAM" id="SSF144232">
    <property type="entry name" value="HIT/MYND zinc finger-like"/>
    <property type="match status" value="1"/>
</dbReference>
<dbReference type="GO" id="GO:0000981">
    <property type="term" value="F:DNA-binding transcription factor activity, RNA polymerase II-specific"/>
    <property type="evidence" value="ECO:0007669"/>
    <property type="project" value="TreeGrafter"/>
</dbReference>
<dbReference type="Proteomes" id="UP000567179">
    <property type="component" value="Unassembled WGS sequence"/>
</dbReference>
<keyword evidence="3" id="KW-0862">Zinc</keyword>
<reference evidence="6 7" key="1">
    <citation type="journal article" date="2020" name="ISME J.">
        <title>Uncovering the hidden diversity of litter-decomposition mechanisms in mushroom-forming fungi.</title>
        <authorList>
            <person name="Floudas D."/>
            <person name="Bentzer J."/>
            <person name="Ahren D."/>
            <person name="Johansson T."/>
            <person name="Persson P."/>
            <person name="Tunlid A."/>
        </authorList>
    </citation>
    <scope>NUCLEOTIDE SEQUENCE [LARGE SCALE GENOMIC DNA]</scope>
    <source>
        <strain evidence="6 7">CBS 101986</strain>
    </source>
</reference>
<evidence type="ECO:0000256" key="3">
    <source>
        <dbReference type="ARBA" id="ARBA00022833"/>
    </source>
</evidence>
<gene>
    <name evidence="6" type="ORF">D9619_007745</name>
</gene>
<dbReference type="Pfam" id="PF01753">
    <property type="entry name" value="zf-MYND"/>
    <property type="match status" value="1"/>
</dbReference>
<evidence type="ECO:0000256" key="1">
    <source>
        <dbReference type="ARBA" id="ARBA00022723"/>
    </source>
</evidence>
<dbReference type="GO" id="GO:0008270">
    <property type="term" value="F:zinc ion binding"/>
    <property type="evidence" value="ECO:0007669"/>
    <property type="project" value="UniProtKB-KW"/>
</dbReference>
<evidence type="ECO:0000313" key="6">
    <source>
        <dbReference type="EMBL" id="KAF5310585.1"/>
    </source>
</evidence>
<dbReference type="PANTHER" id="PTHR10237">
    <property type="entry name" value="DEFORMED EPIDERMAL AUTOREGULATORY FACTOR 1 HOMOLOG SUPPRESSIN"/>
    <property type="match status" value="1"/>
</dbReference>
<evidence type="ECO:0000259" key="5">
    <source>
        <dbReference type="PROSITE" id="PS50865"/>
    </source>
</evidence>
<feature type="domain" description="MYND-type" evidence="5">
    <location>
        <begin position="17"/>
        <end position="58"/>
    </location>
</feature>
<keyword evidence="1" id="KW-0479">Metal-binding</keyword>
<evidence type="ECO:0000256" key="2">
    <source>
        <dbReference type="ARBA" id="ARBA00022771"/>
    </source>
</evidence>
<protein>
    <recommendedName>
        <fullName evidence="5">MYND-type domain-containing protein</fullName>
    </recommendedName>
</protein>
<dbReference type="InterPro" id="IPR024119">
    <property type="entry name" value="TF_DEAF-1"/>
</dbReference>
<dbReference type="PANTHER" id="PTHR10237:SF14">
    <property type="entry name" value="MYND-TYPE DOMAIN-CONTAINING PROTEIN"/>
    <property type="match status" value="1"/>
</dbReference>
<dbReference type="AlphaFoldDB" id="A0A8H5ESB3"/>
<keyword evidence="7" id="KW-1185">Reference proteome</keyword>
<organism evidence="6 7">
    <name type="scientific">Psilocybe cf. subviscida</name>
    <dbReference type="NCBI Taxonomy" id="2480587"/>
    <lineage>
        <taxon>Eukaryota</taxon>
        <taxon>Fungi</taxon>
        <taxon>Dikarya</taxon>
        <taxon>Basidiomycota</taxon>
        <taxon>Agaricomycotina</taxon>
        <taxon>Agaricomycetes</taxon>
        <taxon>Agaricomycetidae</taxon>
        <taxon>Agaricales</taxon>
        <taxon>Agaricineae</taxon>
        <taxon>Strophariaceae</taxon>
        <taxon>Psilocybe</taxon>
    </lineage>
</organism>
<dbReference type="Gene3D" id="6.10.140.2220">
    <property type="match status" value="1"/>
</dbReference>
<dbReference type="OrthoDB" id="432970at2759"/>
<dbReference type="GO" id="GO:0005634">
    <property type="term" value="C:nucleus"/>
    <property type="evidence" value="ECO:0007669"/>
    <property type="project" value="TreeGrafter"/>
</dbReference>
<evidence type="ECO:0000313" key="7">
    <source>
        <dbReference type="Proteomes" id="UP000567179"/>
    </source>
</evidence>
<dbReference type="InterPro" id="IPR002893">
    <property type="entry name" value="Znf_MYND"/>
</dbReference>
<sequence length="249" mass="28386">MPPNSTYTPISRLLKQCQNCMKSESDHGRLSSCSGCKRAHYCSTECQRADWKSHKRICELTRSMRQDMKAHPDNSEMRLVGVPVAKSDQVSKKWVQQFRGLLTPTGYVALDLRANPERRLTHFLTVMLIPTFTAETLLAQDEDVRKAFVVRYAVVQRWDELHRKSENLAALKLAQDGIERSKEKYPESLGFVVAVLIPAWRRRRRIYYTARGPSFGTRQLLHLQTRGHGRVAILPDVVSSGAVHCRAPG</sequence>